<feature type="non-terminal residue" evidence="1">
    <location>
        <position position="1"/>
    </location>
</feature>
<gene>
    <name evidence="1" type="ORF">EVA_22779</name>
</gene>
<proteinExistence type="predicted"/>
<sequence>SKGDMLNYEKHIIMQSCRQSRIDIQQDIHTTSRFNFA</sequence>
<dbReference type="AlphaFoldDB" id="J9FP12"/>
<reference evidence="1" key="1">
    <citation type="journal article" date="2012" name="PLoS ONE">
        <title>Gene sets for utilization of primary and secondary nutrition supplies in the distal gut of endangered iberian lynx.</title>
        <authorList>
            <person name="Alcaide M."/>
            <person name="Messina E."/>
            <person name="Richter M."/>
            <person name="Bargiela R."/>
            <person name="Peplies J."/>
            <person name="Huws S.A."/>
            <person name="Newbold C.J."/>
            <person name="Golyshin P.N."/>
            <person name="Simon M.A."/>
            <person name="Lopez G."/>
            <person name="Yakimov M.M."/>
            <person name="Ferrer M."/>
        </authorList>
    </citation>
    <scope>NUCLEOTIDE SEQUENCE</scope>
</reference>
<accession>J9FP12</accession>
<comment type="caution">
    <text evidence="1">The sequence shown here is derived from an EMBL/GenBank/DDBJ whole genome shotgun (WGS) entry which is preliminary data.</text>
</comment>
<dbReference type="EMBL" id="AMCI01009698">
    <property type="protein sequence ID" value="EJW89109.1"/>
    <property type="molecule type" value="Genomic_DNA"/>
</dbReference>
<evidence type="ECO:0000313" key="1">
    <source>
        <dbReference type="EMBL" id="EJW89109.1"/>
    </source>
</evidence>
<organism evidence="1">
    <name type="scientific">gut metagenome</name>
    <dbReference type="NCBI Taxonomy" id="749906"/>
    <lineage>
        <taxon>unclassified sequences</taxon>
        <taxon>metagenomes</taxon>
        <taxon>organismal metagenomes</taxon>
    </lineage>
</organism>
<protein>
    <submittedName>
        <fullName evidence="1">Uncharacterized protein</fullName>
    </submittedName>
</protein>
<name>J9FP12_9ZZZZ</name>